<dbReference type="InterPro" id="IPR029052">
    <property type="entry name" value="Metallo-depent_PP-like"/>
</dbReference>
<evidence type="ECO:0000259" key="3">
    <source>
        <dbReference type="Pfam" id="PF00149"/>
    </source>
</evidence>
<dbReference type="InterPro" id="IPR036907">
    <property type="entry name" value="5'-Nucleotdase_C_sf"/>
</dbReference>
<keyword evidence="2" id="KW-1133">Transmembrane helix</keyword>
<dbReference type="InterPro" id="IPR008334">
    <property type="entry name" value="5'-Nucleotdase_C"/>
</dbReference>
<sequence>MPPVSLLTGRPAWQQAIVGAVVLVCIVLALVALSHQPYFGPVHVQILAVNDFHGQVPAGQKLDGEPAGSAPVLASYLEAALADDGQAATLIALPGDVVGASPPESGLLLDEPTMLFFNALAEDSPGGPYTMIATFGNHEFDKGTEELMRKIHGGNGATEISHLTDPYPGSRMTFVSSNVVWKTNDTPLVDPYVILNAGGVRIAFIGADTVETPSIQKKACIEDVVFKDEAESINRYVPQIQQEGVHAIVVLLHEGGEQDAYDGPTGDGGNVTGRVTEIVADLDPDVDVVLSAHTHAFTNAYLENAGGNPVLVTQAYSYSRAFADVDLFIDPVSGEIVEKSAEIVRAYADRPPGTSPDPEASAFLATVEKTVGPMTERIVTAASANITREQTDAGECALGNLVADGQRVAMGAEIAFVTTGSLRADIEEGNVTWGDLYAVQPFSSSVLSMTLTGAEVEDALERQWEEPIPPHNLAVSGLSYTYDATKPAGERVTAVLVNGTPLDPAANYTAAMVDFLAGGGDSYTVFTNGTDLVYGPFDVDALVSYMGALPAPVAPPAQTRIAKAA</sequence>
<dbReference type="InterPro" id="IPR004843">
    <property type="entry name" value="Calcineurin-like_PHP"/>
</dbReference>
<dbReference type="AlphaFoldDB" id="A0A831LZF5"/>
<dbReference type="Pfam" id="PF02872">
    <property type="entry name" value="5_nucleotid_C"/>
    <property type="match status" value="1"/>
</dbReference>
<name>A0A831LZF5_9EURY</name>
<proteinExistence type="predicted"/>
<dbReference type="SUPFAM" id="SSF55816">
    <property type="entry name" value="5'-nucleotidase (syn. UDP-sugar hydrolase), C-terminal domain"/>
    <property type="match status" value="1"/>
</dbReference>
<keyword evidence="1" id="KW-0732">Signal</keyword>
<keyword evidence="2" id="KW-0472">Membrane</keyword>
<dbReference type="PANTHER" id="PTHR11575">
    <property type="entry name" value="5'-NUCLEOTIDASE-RELATED"/>
    <property type="match status" value="1"/>
</dbReference>
<dbReference type="PRINTS" id="PR01607">
    <property type="entry name" value="APYRASEFAMLY"/>
</dbReference>
<organism evidence="5">
    <name type="scientific">Methanofollis liminatans</name>
    <dbReference type="NCBI Taxonomy" id="2201"/>
    <lineage>
        <taxon>Archaea</taxon>
        <taxon>Methanobacteriati</taxon>
        <taxon>Methanobacteriota</taxon>
        <taxon>Stenosarchaea group</taxon>
        <taxon>Methanomicrobia</taxon>
        <taxon>Methanomicrobiales</taxon>
        <taxon>Methanomicrobiaceae</taxon>
        <taxon>Methanofollis</taxon>
    </lineage>
</organism>
<keyword evidence="2" id="KW-0812">Transmembrane</keyword>
<dbReference type="Gene3D" id="3.60.21.10">
    <property type="match status" value="1"/>
</dbReference>
<dbReference type="PANTHER" id="PTHR11575:SF24">
    <property type="entry name" value="5'-NUCLEOTIDASE"/>
    <property type="match status" value="1"/>
</dbReference>
<evidence type="ECO:0000256" key="1">
    <source>
        <dbReference type="ARBA" id="ARBA00022729"/>
    </source>
</evidence>
<feature type="transmembrane region" description="Helical" evidence="2">
    <location>
        <begin position="12"/>
        <end position="33"/>
    </location>
</feature>
<reference evidence="5" key="1">
    <citation type="journal article" date="2020" name="mSystems">
        <title>Genome- and Community-Level Interaction Insights into Carbon Utilization and Element Cycling Functions of Hydrothermarchaeota in Hydrothermal Sediment.</title>
        <authorList>
            <person name="Zhou Z."/>
            <person name="Liu Y."/>
            <person name="Xu W."/>
            <person name="Pan J."/>
            <person name="Luo Z.H."/>
            <person name="Li M."/>
        </authorList>
    </citation>
    <scope>NUCLEOTIDE SEQUENCE</scope>
    <source>
        <strain evidence="5">SpSt-1183</strain>
    </source>
</reference>
<dbReference type="GO" id="GO:0009166">
    <property type="term" value="P:nucleotide catabolic process"/>
    <property type="evidence" value="ECO:0007669"/>
    <property type="project" value="InterPro"/>
</dbReference>
<dbReference type="GO" id="GO:0008253">
    <property type="term" value="F:5'-nucleotidase activity"/>
    <property type="evidence" value="ECO:0007669"/>
    <property type="project" value="TreeGrafter"/>
</dbReference>
<evidence type="ECO:0000259" key="4">
    <source>
        <dbReference type="Pfam" id="PF02872"/>
    </source>
</evidence>
<dbReference type="Pfam" id="PF00149">
    <property type="entry name" value="Metallophos"/>
    <property type="match status" value="1"/>
</dbReference>
<feature type="domain" description="Calcineurin-like phosphoesterase" evidence="3">
    <location>
        <begin position="46"/>
        <end position="296"/>
    </location>
</feature>
<dbReference type="SUPFAM" id="SSF56300">
    <property type="entry name" value="Metallo-dependent phosphatases"/>
    <property type="match status" value="1"/>
</dbReference>
<feature type="domain" description="5'-Nucleotidase C-terminal" evidence="4">
    <location>
        <begin position="384"/>
        <end position="527"/>
    </location>
</feature>
<dbReference type="Proteomes" id="UP000885648">
    <property type="component" value="Unassembled WGS sequence"/>
</dbReference>
<dbReference type="Gene3D" id="3.90.780.10">
    <property type="entry name" value="5'-Nucleotidase, C-terminal domain"/>
    <property type="match status" value="1"/>
</dbReference>
<dbReference type="InterPro" id="IPR006179">
    <property type="entry name" value="5_nucleotidase/apyrase"/>
</dbReference>
<evidence type="ECO:0000256" key="2">
    <source>
        <dbReference type="SAM" id="Phobius"/>
    </source>
</evidence>
<evidence type="ECO:0000313" key="5">
    <source>
        <dbReference type="EMBL" id="HDS63367.1"/>
    </source>
</evidence>
<dbReference type="GO" id="GO:0008768">
    <property type="term" value="F:UDP-sugar diphosphatase activity"/>
    <property type="evidence" value="ECO:0007669"/>
    <property type="project" value="TreeGrafter"/>
</dbReference>
<comment type="caution">
    <text evidence="5">The sequence shown here is derived from an EMBL/GenBank/DDBJ whole genome shotgun (WGS) entry which is preliminary data.</text>
</comment>
<protein>
    <submittedName>
        <fullName evidence="5">Bifunctional metallophosphatase/5'-nucleotidase</fullName>
    </submittedName>
</protein>
<accession>A0A831LZF5</accession>
<gene>
    <name evidence="5" type="ORF">ENN52_04460</name>
</gene>
<dbReference type="EMBL" id="DSBY01000185">
    <property type="protein sequence ID" value="HDS63367.1"/>
    <property type="molecule type" value="Genomic_DNA"/>
</dbReference>